<dbReference type="InterPro" id="IPR025110">
    <property type="entry name" value="AMP-bd_C"/>
</dbReference>
<dbReference type="InterPro" id="IPR000873">
    <property type="entry name" value="AMP-dep_synth/lig_dom"/>
</dbReference>
<evidence type="ECO:0000313" key="6">
    <source>
        <dbReference type="Proteomes" id="UP001108240"/>
    </source>
</evidence>
<name>A0A9J7ZL16_CYPCA</name>
<dbReference type="Pfam" id="PF00501">
    <property type="entry name" value="AMP-binding"/>
    <property type="match status" value="2"/>
</dbReference>
<evidence type="ECO:0000259" key="3">
    <source>
        <dbReference type="Pfam" id="PF00501"/>
    </source>
</evidence>
<dbReference type="PANTHER" id="PTHR22754:SF33">
    <property type="entry name" value="DISCO-INTERACTING PROTEIN 2 HOMOLOG C"/>
    <property type="match status" value="1"/>
</dbReference>
<dbReference type="Pfam" id="PF23024">
    <property type="entry name" value="AMP-dom_DIP2-like"/>
    <property type="match status" value="1"/>
</dbReference>
<protein>
    <submittedName>
        <fullName evidence="5">Disco interacting C</fullName>
    </submittedName>
</protein>
<sequence>NIISSNQIPLVQSSSVLYKLLFPSFHFSSSDVHTEAVQAALAKHKERKMAVPMPSKRRSLVVQTSMDAYTPPDTSSGSEEEGGQGEGTPTSSQGSVSMEHWISRAIHQGSTTSSSSSSTQSGGSGAAGRLADVLAQTHVENHSAPPDVTTYTSEHPVQVERPQVSTVPRTTPKYGNAKLMETGDGVPVSSRVSAKIQQLVNTLKQPRRPPLREFFVDDFEELLEVQQPDPNQPRPEGAQMVAIRGEPLGVVTNWPPSLEAALQRWGTISPKAPCLTTMDTNGKPLYVLTYGKLWSRSIKVAYNILHKLGTKQEPMVRPGDRVALVFPNNDPAAFMVAFYGCLLAEVVPVPIEVPLTRKDAGSQQIGFLLGSCGVTVALTSDACHKGLPKGPTGEIPQFKGWPKLLWFVTESKHLSKPPRDWFPHIKDANNDTAYIEYKTCKDGSVLGVTVTRIALLTHCQALTQSCGYTEAEIIVNVLDFKKDVGLWHGILTSVMNMMHVISIPYSLMKVNPLSWIQKVCQYKAKVACVKSRDMHWALVAHRDQRDINLSSLRMLVVADGSNPWSISSCDAFLNVFQSKGLRPEVICPCASSAEALTVAIRRPTDDSNQPPGRGVLSMQGLSYGVIRVDSEERLSVLTVQDVGTVMPGALMCVVKPEGVPQLCRTDEIGELCVCSIATGMSYYGLSGMTKNTFEVCVLSDSGAPISEYPFTRTGLLGFIGPGGLVFVSGKMDGLMVVSGRRHNADDIVATALAVEPMKFVYRGRIAVFSVTVLHDERIVVVAEQRPDSTEEDSFQWMSRVLQAIDSIHNVGVFCLALVPANTLPKTPLGGIHLSETKQLFLEGSLHPCNVLMCPHTCVTNLPKPRQKQPEIGPASVMVGNLVSGKRIAQASGRDLGQIEDNDQARKVCFLFLSEVLQWRAQTTPDHVLFTLLSSKGAVLSSLTCLQLHKRAEKIAAMLMERGHLQDGDHVALVYPPGIDLIAAFYGCLYAGCVPITVRPPHPQNIATTLPTVKMIVEVSRSACVMTSQVISKLLKSKEASAAVDVRAWPPVLDTDDLPKKKPPQLYKPSNPDTLAYLDFSVSTTGMLAGVKMSHTATSAFCRSIKLQCELYPSREVAICLDPYCGLGFVLWCLCSVYSGHQSILIPPSELEVNPALWLLAVSQFRVRDTFCSYSVMELCTKGLGLQTESLKSRGLDLSRVRTCVVVAEERPRIALTQSFSKLFKDLGLHPRAVSTSFGCRVNLAICLQGTSGPDPTTVYVDMRALRHDRVRLVERGSPHSLPLMESGKILPGVRIIIANPETKGPLGDSHLGEIWVHCAHNGSGYFTVYGDEALQSDHFNSRLSFGDTQTVWARTGYLGFLRRTELTDASGERHDALYVVGALDEAMELRGMRYHPIDIETSVIRTHKSIMECAVFPWTNLLVVVVELEGSEQEALDLVPLVTNAVLEEHYLIVGVVVVVDIGVIPINSRGEKQRMHLRDGFLADQLDPIYVAYNM</sequence>
<dbReference type="FunFam" id="3.30.300.30:FF:000003">
    <property type="entry name" value="DIP2 disco-interacting protein 2 homolog A"/>
    <property type="match status" value="1"/>
</dbReference>
<dbReference type="InterPro" id="IPR037337">
    <property type="entry name" value="Dip2-like_dom"/>
</dbReference>
<feature type="region of interest" description="Disordered" evidence="2">
    <location>
        <begin position="108"/>
        <end position="127"/>
    </location>
</feature>
<dbReference type="Gene3D" id="3.30.300.30">
    <property type="match status" value="2"/>
</dbReference>
<dbReference type="Proteomes" id="UP001108240">
    <property type="component" value="Unplaced"/>
</dbReference>
<dbReference type="InterPro" id="IPR045851">
    <property type="entry name" value="AMP-bd_C_sf"/>
</dbReference>
<feature type="region of interest" description="Disordered" evidence="2">
    <location>
        <begin position="156"/>
        <end position="186"/>
    </location>
</feature>
<feature type="domain" description="AMP-dependent synthetase/ligase" evidence="3">
    <location>
        <begin position="916"/>
        <end position="1326"/>
    </location>
</feature>
<accession>A0A9J7ZL16</accession>
<keyword evidence="6" id="KW-1185">Reference proteome</keyword>
<dbReference type="GeneTree" id="ENSGT00950000182997"/>
<dbReference type="CDD" id="cd05905">
    <property type="entry name" value="Dip2"/>
    <property type="match status" value="2"/>
</dbReference>
<reference evidence="5" key="1">
    <citation type="submission" date="2025-08" db="UniProtKB">
        <authorList>
            <consortium name="Ensembl"/>
        </authorList>
    </citation>
    <scope>IDENTIFICATION</scope>
</reference>
<evidence type="ECO:0000256" key="1">
    <source>
        <dbReference type="ARBA" id="ARBA00007735"/>
    </source>
</evidence>
<dbReference type="Ensembl" id="ENSCCRT00000202952.1">
    <property type="protein sequence ID" value="ENSCCRP00000131501.1"/>
    <property type="gene ID" value="ENSCCRG00000052122.2"/>
</dbReference>
<dbReference type="PANTHER" id="PTHR22754">
    <property type="entry name" value="DISCO-INTERACTING PROTEIN 2 DIP2 -RELATED"/>
    <property type="match status" value="1"/>
</dbReference>
<reference evidence="5" key="2">
    <citation type="submission" date="2025-09" db="UniProtKB">
        <authorList>
            <consortium name="Ensembl"/>
        </authorList>
    </citation>
    <scope>IDENTIFICATION</scope>
</reference>
<organism evidence="5 6">
    <name type="scientific">Cyprinus carpio carpio</name>
    <dbReference type="NCBI Taxonomy" id="630221"/>
    <lineage>
        <taxon>Eukaryota</taxon>
        <taxon>Metazoa</taxon>
        <taxon>Chordata</taxon>
        <taxon>Craniata</taxon>
        <taxon>Vertebrata</taxon>
        <taxon>Euteleostomi</taxon>
        <taxon>Actinopterygii</taxon>
        <taxon>Neopterygii</taxon>
        <taxon>Teleostei</taxon>
        <taxon>Ostariophysi</taxon>
        <taxon>Cypriniformes</taxon>
        <taxon>Cyprinidae</taxon>
        <taxon>Cyprininae</taxon>
        <taxon>Cyprinus</taxon>
    </lineage>
</organism>
<evidence type="ECO:0000259" key="4">
    <source>
        <dbReference type="Pfam" id="PF23024"/>
    </source>
</evidence>
<evidence type="ECO:0000256" key="2">
    <source>
        <dbReference type="SAM" id="MobiDB-lite"/>
    </source>
</evidence>
<comment type="similarity">
    <text evidence="1">Belongs to the DIP2 family.</text>
</comment>
<dbReference type="Gene3D" id="3.40.50.12780">
    <property type="entry name" value="N-terminal domain of ligase-like"/>
    <property type="match status" value="2"/>
</dbReference>
<feature type="domain" description="AMP-dependent synthetase/ligase" evidence="3">
    <location>
        <begin position="277"/>
        <end position="683"/>
    </location>
</feature>
<feature type="domain" description="AMP-binding enzyme C-terminal" evidence="4">
    <location>
        <begin position="1385"/>
        <end position="1487"/>
    </location>
</feature>
<feature type="compositionally biased region" description="Low complexity" evidence="2">
    <location>
        <begin position="108"/>
        <end position="121"/>
    </location>
</feature>
<dbReference type="FunFam" id="3.30.300.30:FF:000001">
    <property type="entry name" value="DIP2 disco-interacting protein 2 homolog C"/>
    <property type="match status" value="1"/>
</dbReference>
<evidence type="ECO:0000313" key="5">
    <source>
        <dbReference type="Ensembl" id="ENSCCRP00000131501.1"/>
    </source>
</evidence>
<dbReference type="SUPFAM" id="SSF56801">
    <property type="entry name" value="Acetyl-CoA synthetase-like"/>
    <property type="match status" value="2"/>
</dbReference>
<dbReference type="InterPro" id="IPR042099">
    <property type="entry name" value="ANL_N_sf"/>
</dbReference>
<feature type="region of interest" description="Disordered" evidence="2">
    <location>
        <begin position="67"/>
        <end position="96"/>
    </location>
</feature>
<proteinExistence type="inferred from homology"/>